<evidence type="ECO:0000256" key="1">
    <source>
        <dbReference type="SAM" id="MobiDB-lite"/>
    </source>
</evidence>
<dbReference type="InterPro" id="IPR001173">
    <property type="entry name" value="Glyco_trans_2-like"/>
</dbReference>
<protein>
    <submittedName>
        <fullName evidence="3">Glycosyltransferase</fullName>
    </submittedName>
</protein>
<feature type="domain" description="Glycosyltransferase 2-like" evidence="2">
    <location>
        <begin position="41"/>
        <end position="191"/>
    </location>
</feature>
<dbReference type="CDD" id="cd00761">
    <property type="entry name" value="Glyco_tranf_GTA_type"/>
    <property type="match status" value="1"/>
</dbReference>
<proteinExistence type="predicted"/>
<sequence>MAPEQHVIPSAVRPESTKASPSTGASTTRIAIGIASAGRREVLSAVLPLIARQTRRPDEVIVCLCSTADIDQHSIDMLDCPGKVILSQRGLCRQRNAILTAVTADVVLFLDDDFLMAPDYLGELERLFEENPGIAMSTGTVVADGIIGPGISIEVGLETIDATKGKPRPAERLEPVYNAYGCNMAIRMAAVRRGQLRFDENLPLYGWLEDVDFSRLVAAHGSIVRSNRLLGVHLGTKISRTPGVKFGYSQIANPIYLVRKKTMSLPIAAVQVARNLIANIVKVWKPEPWVDRKGRLRGNARACLDLFLGRLGPRNVEGLE</sequence>
<name>A0A2S3YS82_9HYPH</name>
<dbReference type="Gene3D" id="3.90.550.10">
    <property type="entry name" value="Spore Coat Polysaccharide Biosynthesis Protein SpsA, Chain A"/>
    <property type="match status" value="1"/>
</dbReference>
<dbReference type="AlphaFoldDB" id="A0A2S3YS82"/>
<evidence type="ECO:0000259" key="2">
    <source>
        <dbReference type="Pfam" id="PF00535"/>
    </source>
</evidence>
<accession>A0A2S3YS82</accession>
<organism evidence="3 4">
    <name type="scientific">Sinorhizobium americanum</name>
    <dbReference type="NCBI Taxonomy" id="194963"/>
    <lineage>
        <taxon>Bacteria</taxon>
        <taxon>Pseudomonadati</taxon>
        <taxon>Pseudomonadota</taxon>
        <taxon>Alphaproteobacteria</taxon>
        <taxon>Hyphomicrobiales</taxon>
        <taxon>Rhizobiaceae</taxon>
        <taxon>Sinorhizobium/Ensifer group</taxon>
        <taxon>Sinorhizobium</taxon>
    </lineage>
</organism>
<feature type="region of interest" description="Disordered" evidence="1">
    <location>
        <begin position="1"/>
        <end position="24"/>
    </location>
</feature>
<dbReference type="RefSeq" id="WP_097524632.1">
    <property type="nucleotide sequence ID" value="NZ_LODU01000012.1"/>
</dbReference>
<dbReference type="Proteomes" id="UP000237511">
    <property type="component" value="Unassembled WGS sequence"/>
</dbReference>
<reference evidence="3 4" key="1">
    <citation type="journal article" date="2014" name="Syst. Appl. Microbiol.">
        <title>Microsymbionts of Phaseolus vulgaris in acid and alkaline soils of Mexico.</title>
        <authorList>
            <person name="Verastegui-Valdes M.M."/>
            <person name="Zhang Y.J."/>
            <person name="Rivera-Orduna F.N."/>
            <person name="Cheng H.P."/>
            <person name="Sui X.H."/>
            <person name="Wang E.T."/>
        </authorList>
    </citation>
    <scope>NUCLEOTIDE SEQUENCE [LARGE SCALE GENOMIC DNA]</scope>
    <source>
        <strain evidence="3 4">FG01</strain>
    </source>
</reference>
<evidence type="ECO:0000313" key="4">
    <source>
        <dbReference type="Proteomes" id="UP000237511"/>
    </source>
</evidence>
<keyword evidence="3" id="KW-0808">Transferase</keyword>
<dbReference type="SUPFAM" id="SSF53448">
    <property type="entry name" value="Nucleotide-diphospho-sugar transferases"/>
    <property type="match status" value="1"/>
</dbReference>
<comment type="caution">
    <text evidence="3">The sequence shown here is derived from an EMBL/GenBank/DDBJ whole genome shotgun (WGS) entry which is preliminary data.</text>
</comment>
<evidence type="ECO:0000313" key="3">
    <source>
        <dbReference type="EMBL" id="POH34500.1"/>
    </source>
</evidence>
<dbReference type="InterPro" id="IPR029044">
    <property type="entry name" value="Nucleotide-diphossugar_trans"/>
</dbReference>
<dbReference type="Pfam" id="PF00535">
    <property type="entry name" value="Glycos_transf_2"/>
    <property type="match status" value="1"/>
</dbReference>
<dbReference type="GO" id="GO:0016740">
    <property type="term" value="F:transferase activity"/>
    <property type="evidence" value="ECO:0007669"/>
    <property type="project" value="UniProtKB-KW"/>
</dbReference>
<gene>
    <name evidence="3" type="ORF">ATY31_08625</name>
</gene>
<dbReference type="EMBL" id="LODU01000012">
    <property type="protein sequence ID" value="POH34500.1"/>
    <property type="molecule type" value="Genomic_DNA"/>
</dbReference>